<comment type="caution">
    <text evidence="1">The sequence shown here is derived from an EMBL/GenBank/DDBJ whole genome shotgun (WGS) entry which is preliminary data.</text>
</comment>
<protein>
    <submittedName>
        <fullName evidence="1">Uncharacterized protein</fullName>
    </submittedName>
</protein>
<dbReference type="AlphaFoldDB" id="A0A1L9B6C7"/>
<reference evidence="1 2" key="2">
    <citation type="submission" date="2016-12" db="EMBL/GenBank/DDBJ databases">
        <title>Draft Genome Sequence of Cystobacter ferrugineus Strain Cbfe23.</title>
        <authorList>
            <person name="Akbar S."/>
            <person name="Dowd S.E."/>
            <person name="Stevens D.C."/>
        </authorList>
    </citation>
    <scope>NUCLEOTIDE SEQUENCE [LARGE SCALE GENOMIC DNA]</scope>
    <source>
        <strain evidence="1 2">Cbfe23</strain>
    </source>
</reference>
<evidence type="ECO:0000313" key="1">
    <source>
        <dbReference type="EMBL" id="OJH37808.1"/>
    </source>
</evidence>
<dbReference type="Proteomes" id="UP000182229">
    <property type="component" value="Unassembled WGS sequence"/>
</dbReference>
<keyword evidence="2" id="KW-1185">Reference proteome</keyword>
<dbReference type="EMBL" id="MPIN01000007">
    <property type="protein sequence ID" value="OJH37808.1"/>
    <property type="molecule type" value="Genomic_DNA"/>
</dbReference>
<name>A0A1L9B6C7_9BACT</name>
<reference evidence="2" key="1">
    <citation type="submission" date="2016-11" db="EMBL/GenBank/DDBJ databases">
        <authorList>
            <person name="Shukria A."/>
            <person name="Stevens D.C."/>
        </authorList>
    </citation>
    <scope>NUCLEOTIDE SEQUENCE [LARGE SCALE GENOMIC DNA]</scope>
    <source>
        <strain evidence="2">Cbfe23</strain>
    </source>
</reference>
<gene>
    <name evidence="1" type="ORF">BON30_26885</name>
</gene>
<proteinExistence type="predicted"/>
<sequence>MAIPLLAWSYERVHNVRSSSLTSFREDDYAQNRHIDYPVVSGPSTFVWQENTMHGFGHINAKVAVNGKGEFFQLKLVRISSSDANSINGEWDVFKDQVPTCAGCKGYVYVTSPGASPEYLKGYVSNGLVSYGFTANLDPNTRYDE</sequence>
<accession>A0A1L9B6C7</accession>
<evidence type="ECO:0000313" key="2">
    <source>
        <dbReference type="Proteomes" id="UP000182229"/>
    </source>
</evidence>
<organism evidence="1 2">
    <name type="scientific">Cystobacter ferrugineus</name>
    <dbReference type="NCBI Taxonomy" id="83449"/>
    <lineage>
        <taxon>Bacteria</taxon>
        <taxon>Pseudomonadati</taxon>
        <taxon>Myxococcota</taxon>
        <taxon>Myxococcia</taxon>
        <taxon>Myxococcales</taxon>
        <taxon>Cystobacterineae</taxon>
        <taxon>Archangiaceae</taxon>
        <taxon>Cystobacter</taxon>
    </lineage>
</organism>